<feature type="non-terminal residue" evidence="3">
    <location>
        <position position="116"/>
    </location>
</feature>
<accession>A0A1F5L152</accession>
<evidence type="ECO:0000313" key="2">
    <source>
        <dbReference type="EMBL" id="OGE46369.1"/>
    </source>
</evidence>
<evidence type="ECO:0000313" key="3">
    <source>
        <dbReference type="EMBL" id="OGE46767.1"/>
    </source>
</evidence>
<name>A0A1F5L152_PENAI</name>
<dbReference type="RefSeq" id="XP_022482234.1">
    <property type="nucleotide sequence ID" value="XM_022637910.1"/>
</dbReference>
<evidence type="ECO:0000256" key="1">
    <source>
        <dbReference type="SAM" id="MobiDB-lite"/>
    </source>
</evidence>
<dbReference type="AlphaFoldDB" id="A0A1F5L152"/>
<keyword evidence="4" id="KW-1185">Reference proteome</keyword>
<feature type="region of interest" description="Disordered" evidence="1">
    <location>
        <begin position="76"/>
        <end position="107"/>
    </location>
</feature>
<gene>
    <name evidence="3" type="ORF">PENARI_c116G02217</name>
    <name evidence="2" type="ORF">PENARI_c339G10680</name>
</gene>
<dbReference type="EMBL" id="LXJU01000339">
    <property type="protein sequence ID" value="OGE46369.1"/>
    <property type="molecule type" value="Genomic_DNA"/>
</dbReference>
<protein>
    <submittedName>
        <fullName evidence="3">Uncharacterized protein</fullName>
    </submittedName>
</protein>
<dbReference type="STRING" id="1835702.A0A1F5L152"/>
<proteinExistence type="predicted"/>
<evidence type="ECO:0000313" key="4">
    <source>
        <dbReference type="Proteomes" id="UP000177622"/>
    </source>
</evidence>
<reference evidence="3 4" key="1">
    <citation type="journal article" date="2016" name="Sci. Rep.">
        <title>Penicillium arizonense, a new, genome sequenced fungal species, reveals a high chemical diversity in secreted metabolites.</title>
        <authorList>
            <person name="Grijseels S."/>
            <person name="Nielsen J.C."/>
            <person name="Randelovic M."/>
            <person name="Nielsen J."/>
            <person name="Nielsen K.F."/>
            <person name="Workman M."/>
            <person name="Frisvad J.C."/>
        </authorList>
    </citation>
    <scope>NUCLEOTIDE SEQUENCE [LARGE SCALE GENOMIC DNA]</scope>
    <source>
        <strain evidence="3 4">CBS 141311</strain>
    </source>
</reference>
<feature type="region of interest" description="Disordered" evidence="1">
    <location>
        <begin position="1"/>
        <end position="63"/>
    </location>
</feature>
<dbReference type="EMBL" id="LXJU01000116">
    <property type="protein sequence ID" value="OGE46767.1"/>
    <property type="molecule type" value="Genomic_DNA"/>
</dbReference>
<organism evidence="3 4">
    <name type="scientific">Penicillium arizonense</name>
    <dbReference type="NCBI Taxonomy" id="1835702"/>
    <lineage>
        <taxon>Eukaryota</taxon>
        <taxon>Fungi</taxon>
        <taxon>Dikarya</taxon>
        <taxon>Ascomycota</taxon>
        <taxon>Pezizomycotina</taxon>
        <taxon>Eurotiomycetes</taxon>
        <taxon>Eurotiomycetidae</taxon>
        <taxon>Eurotiales</taxon>
        <taxon>Aspergillaceae</taxon>
        <taxon>Penicillium</taxon>
    </lineage>
</organism>
<dbReference type="GeneID" id="34582644"/>
<comment type="caution">
    <text evidence="3">The sequence shown here is derived from an EMBL/GenBank/DDBJ whole genome shotgun (WGS) entry which is preliminary data.</text>
</comment>
<sequence length="116" mass="13523">MPPFRFRENSNYRGSRPNPKHEFGFRYRPSPTAHRPLLSRKRENTPENLQDETKTIPPLKFPSLSALNDSEEAKVDTFADASNTERPCKKRATSGYEHVDPQGLRPQPLRCFHQFR</sequence>
<feature type="compositionally biased region" description="Basic and acidic residues" evidence="1">
    <location>
        <begin position="1"/>
        <end position="10"/>
    </location>
</feature>
<dbReference type="Proteomes" id="UP000177622">
    <property type="component" value="Unassembled WGS sequence"/>
</dbReference>